<dbReference type="EMBL" id="NGMS01000001">
    <property type="protein sequence ID" value="OTP28063.1"/>
    <property type="molecule type" value="Genomic_DNA"/>
</dbReference>
<keyword evidence="3" id="KW-0597">Phosphoprotein</keyword>
<evidence type="ECO:0000256" key="6">
    <source>
        <dbReference type="ARBA" id="ARBA00022777"/>
    </source>
</evidence>
<keyword evidence="7" id="KW-0067">ATP-binding</keyword>
<feature type="transmembrane region" description="Helical" evidence="9">
    <location>
        <begin position="115"/>
        <end position="132"/>
    </location>
</feature>
<dbReference type="PANTHER" id="PTHR24421:SF10">
    <property type="entry name" value="NITRATE_NITRITE SENSOR PROTEIN NARQ"/>
    <property type="match status" value="1"/>
</dbReference>
<dbReference type="GO" id="GO:0016020">
    <property type="term" value="C:membrane"/>
    <property type="evidence" value="ECO:0007669"/>
    <property type="project" value="InterPro"/>
</dbReference>
<accession>A0A242L1I8</accession>
<sequence>MQAIKLSINLLSIIGLIGLMIYQTTSTLLMFVISLSMVWLTFFFLGESFQKHRPWFVALQLISVLLSLIFVEQAIFLLPLSLLQGYFCFQKSWLLLFVALINYSVGSFFLSDSLYFLFVLWVSGMISIVWSAEKMMKQQEELTTSSDFLRIERNKLSKLFAQSTLNAEAMQKEATLVERQRIIHEIHDHLGHDLTSCLIQIEAAKVINREQPEQAHQLLSQSADRLRKSINEVRNVLHDERPKNETLNINKVKAELQRFSETHQIIVDFQYSGSLDKISRFHWQVLAANLKEFLTNTLKYSEASTVTVRLHVYQKFLRFESKNNGKRAIDYRKGLGIVGMEERTAVLNGKLLIDGTDGFHITTILPFDEEHEISNS</sequence>
<dbReference type="CDD" id="cd16917">
    <property type="entry name" value="HATPase_UhpB-NarQ-NarX-like"/>
    <property type="match status" value="1"/>
</dbReference>
<evidence type="ECO:0000313" key="12">
    <source>
        <dbReference type="Proteomes" id="UP000195024"/>
    </source>
</evidence>
<protein>
    <recommendedName>
        <fullName evidence="2">histidine kinase</fullName>
        <ecNumber evidence="2">2.7.13.3</ecNumber>
    </recommendedName>
</protein>
<keyword evidence="6" id="KW-0418">Kinase</keyword>
<dbReference type="Pfam" id="PF07730">
    <property type="entry name" value="HisKA_3"/>
    <property type="match status" value="1"/>
</dbReference>
<dbReference type="Gene3D" id="3.30.565.10">
    <property type="entry name" value="Histidine kinase-like ATPase, C-terminal domain"/>
    <property type="match status" value="1"/>
</dbReference>
<evidence type="ECO:0000256" key="4">
    <source>
        <dbReference type="ARBA" id="ARBA00022679"/>
    </source>
</evidence>
<dbReference type="InterPro" id="IPR050482">
    <property type="entry name" value="Sensor_HK_TwoCompSys"/>
</dbReference>
<proteinExistence type="predicted"/>
<feature type="transmembrane region" description="Helical" evidence="9">
    <location>
        <begin position="92"/>
        <end position="109"/>
    </location>
</feature>
<keyword evidence="8" id="KW-0902">Two-component regulatory system</keyword>
<evidence type="ECO:0000256" key="8">
    <source>
        <dbReference type="ARBA" id="ARBA00023012"/>
    </source>
</evidence>
<comment type="caution">
    <text evidence="11">The sequence shown here is derived from an EMBL/GenBank/DDBJ whole genome shotgun (WGS) entry which is preliminary data.</text>
</comment>
<keyword evidence="9" id="KW-0812">Transmembrane</keyword>
<dbReference type="InterPro" id="IPR011712">
    <property type="entry name" value="Sig_transdc_His_kin_sub3_dim/P"/>
</dbReference>
<keyword evidence="9" id="KW-1133">Transmembrane helix</keyword>
<dbReference type="InterPro" id="IPR036890">
    <property type="entry name" value="HATPase_C_sf"/>
</dbReference>
<dbReference type="EC" id="2.7.13.3" evidence="2"/>
<dbReference type="AlphaFoldDB" id="A0A242L1I8"/>
<evidence type="ECO:0000259" key="10">
    <source>
        <dbReference type="Pfam" id="PF07730"/>
    </source>
</evidence>
<feature type="transmembrane region" description="Helical" evidence="9">
    <location>
        <begin position="29"/>
        <end position="49"/>
    </location>
</feature>
<feature type="transmembrane region" description="Helical" evidence="9">
    <location>
        <begin position="6"/>
        <end position="22"/>
    </location>
</feature>
<evidence type="ECO:0000256" key="3">
    <source>
        <dbReference type="ARBA" id="ARBA00022553"/>
    </source>
</evidence>
<reference evidence="11 12" key="1">
    <citation type="submission" date="2017-05" db="EMBL/GenBank/DDBJ databases">
        <title>The Genome Sequence of Enterococcus mundtii 6B1_DIV0119.</title>
        <authorList>
            <consortium name="The Broad Institute Genomics Platform"/>
            <consortium name="The Broad Institute Genomic Center for Infectious Diseases"/>
            <person name="Earl A."/>
            <person name="Manson A."/>
            <person name="Schwartman J."/>
            <person name="Gilmore M."/>
            <person name="Abouelleil A."/>
            <person name="Cao P."/>
            <person name="Chapman S."/>
            <person name="Cusick C."/>
            <person name="Shea T."/>
            <person name="Young S."/>
            <person name="Neafsey D."/>
            <person name="Nusbaum C."/>
            <person name="Birren B."/>
        </authorList>
    </citation>
    <scope>NUCLEOTIDE SEQUENCE [LARGE SCALE GENOMIC DNA]</scope>
    <source>
        <strain evidence="11 12">6B1_DIV0119</strain>
    </source>
</reference>
<dbReference type="PANTHER" id="PTHR24421">
    <property type="entry name" value="NITRATE/NITRITE SENSOR PROTEIN NARX-RELATED"/>
    <property type="match status" value="1"/>
</dbReference>
<organism evidence="11 12">
    <name type="scientific">Enterococcus mundtii</name>
    <dbReference type="NCBI Taxonomy" id="53346"/>
    <lineage>
        <taxon>Bacteria</taxon>
        <taxon>Bacillati</taxon>
        <taxon>Bacillota</taxon>
        <taxon>Bacilli</taxon>
        <taxon>Lactobacillales</taxon>
        <taxon>Enterococcaceae</taxon>
        <taxon>Enterococcus</taxon>
    </lineage>
</organism>
<evidence type="ECO:0000256" key="7">
    <source>
        <dbReference type="ARBA" id="ARBA00022840"/>
    </source>
</evidence>
<dbReference type="RefSeq" id="WP_086335011.1">
    <property type="nucleotide sequence ID" value="NZ_NGMS01000001.1"/>
</dbReference>
<evidence type="ECO:0000313" key="11">
    <source>
        <dbReference type="EMBL" id="OTP28063.1"/>
    </source>
</evidence>
<dbReference type="GO" id="GO:0046983">
    <property type="term" value="F:protein dimerization activity"/>
    <property type="evidence" value="ECO:0007669"/>
    <property type="project" value="InterPro"/>
</dbReference>
<feature type="domain" description="Signal transduction histidine kinase subgroup 3 dimerisation and phosphoacceptor" evidence="10">
    <location>
        <begin position="178"/>
        <end position="243"/>
    </location>
</feature>
<evidence type="ECO:0000256" key="9">
    <source>
        <dbReference type="SAM" id="Phobius"/>
    </source>
</evidence>
<dbReference type="GO" id="GO:0005524">
    <property type="term" value="F:ATP binding"/>
    <property type="evidence" value="ECO:0007669"/>
    <property type="project" value="UniProtKB-KW"/>
</dbReference>
<keyword evidence="9" id="KW-0472">Membrane</keyword>
<keyword evidence="5" id="KW-0547">Nucleotide-binding</keyword>
<name>A0A242L1I8_ENTMU</name>
<keyword evidence="4" id="KW-0808">Transferase</keyword>
<gene>
    <name evidence="11" type="ORF">A5802_001802</name>
</gene>
<evidence type="ECO:0000256" key="5">
    <source>
        <dbReference type="ARBA" id="ARBA00022741"/>
    </source>
</evidence>
<evidence type="ECO:0000256" key="1">
    <source>
        <dbReference type="ARBA" id="ARBA00000085"/>
    </source>
</evidence>
<dbReference type="Gene3D" id="1.20.5.1930">
    <property type="match status" value="1"/>
</dbReference>
<dbReference type="GO" id="GO:0000155">
    <property type="term" value="F:phosphorelay sensor kinase activity"/>
    <property type="evidence" value="ECO:0007669"/>
    <property type="project" value="InterPro"/>
</dbReference>
<dbReference type="Proteomes" id="UP000195024">
    <property type="component" value="Unassembled WGS sequence"/>
</dbReference>
<feature type="transmembrane region" description="Helical" evidence="9">
    <location>
        <begin position="55"/>
        <end position="80"/>
    </location>
</feature>
<evidence type="ECO:0000256" key="2">
    <source>
        <dbReference type="ARBA" id="ARBA00012438"/>
    </source>
</evidence>
<comment type="catalytic activity">
    <reaction evidence="1">
        <text>ATP + protein L-histidine = ADP + protein N-phospho-L-histidine.</text>
        <dbReference type="EC" id="2.7.13.3"/>
    </reaction>
</comment>
<dbReference type="SUPFAM" id="SSF55874">
    <property type="entry name" value="ATPase domain of HSP90 chaperone/DNA topoisomerase II/histidine kinase"/>
    <property type="match status" value="1"/>
</dbReference>